<proteinExistence type="predicted"/>
<gene>
    <name evidence="1" type="ORF">L2422_01160</name>
</gene>
<reference evidence="1" key="1">
    <citation type="submission" date="2022-01" db="EMBL/GenBank/DDBJ databases">
        <title>VMRC isolate genome collection.</title>
        <authorList>
            <person name="France M."/>
            <person name="Rutt L."/>
            <person name="Humphrys M."/>
            <person name="Ravel J."/>
        </authorList>
    </citation>
    <scope>NUCLEOTIDE SEQUENCE</scope>
    <source>
        <strain evidence="1">C0127B5</strain>
    </source>
</reference>
<sequence length="76" mass="8868">MDQNLTDLNCINAFFPIDINEWYYIDTEYHDRKNVQIKSWTNDSGDMLRLKLDLSSAVVLCVVYFNGDAVASWTEK</sequence>
<evidence type="ECO:0000313" key="1">
    <source>
        <dbReference type="EMBL" id="MCZ3844133.1"/>
    </source>
</evidence>
<accession>A0AAP3M3U7</accession>
<protein>
    <submittedName>
        <fullName evidence="1">Uncharacterized protein</fullName>
    </submittedName>
</protein>
<comment type="caution">
    <text evidence="1">The sequence shown here is derived from an EMBL/GenBank/DDBJ whole genome shotgun (WGS) entry which is preliminary data.</text>
</comment>
<dbReference type="AlphaFoldDB" id="A0AAP3M3U7"/>
<name>A0AAP3M3U7_9LACO</name>
<dbReference type="Proteomes" id="UP001213015">
    <property type="component" value="Unassembled WGS sequence"/>
</dbReference>
<dbReference type="EMBL" id="JAKHLF010000001">
    <property type="protein sequence ID" value="MCZ3844133.1"/>
    <property type="molecule type" value="Genomic_DNA"/>
</dbReference>
<evidence type="ECO:0000313" key="2">
    <source>
        <dbReference type="Proteomes" id="UP001213015"/>
    </source>
</evidence>
<organism evidence="1 2">
    <name type="scientific">Lactobacillus mulieris</name>
    <dbReference type="NCBI Taxonomy" id="2508708"/>
    <lineage>
        <taxon>Bacteria</taxon>
        <taxon>Bacillati</taxon>
        <taxon>Bacillota</taxon>
        <taxon>Bacilli</taxon>
        <taxon>Lactobacillales</taxon>
        <taxon>Lactobacillaceae</taxon>
        <taxon>Lactobacillus</taxon>
    </lineage>
</organism>
<dbReference type="RefSeq" id="WP_269255548.1">
    <property type="nucleotide sequence ID" value="NZ_JAKHKO010000001.1"/>
</dbReference>